<accession>A0A2P2PSD1</accession>
<protein>
    <submittedName>
        <fullName evidence="1">Uncharacterized protein</fullName>
    </submittedName>
</protein>
<evidence type="ECO:0000313" key="1">
    <source>
        <dbReference type="EMBL" id="MBX57640.1"/>
    </source>
</evidence>
<proteinExistence type="predicted"/>
<sequence length="52" mass="6125">MLCFLLSKALSLHEKKPCQFMLGSMFVYHLPSRFPSFLSKFSLIYDYYPSLV</sequence>
<reference evidence="1" key="1">
    <citation type="submission" date="2018-02" db="EMBL/GenBank/DDBJ databases">
        <title>Rhizophora mucronata_Transcriptome.</title>
        <authorList>
            <person name="Meera S.P."/>
            <person name="Sreeshan A."/>
            <person name="Augustine A."/>
        </authorList>
    </citation>
    <scope>NUCLEOTIDE SEQUENCE</scope>
    <source>
        <tissue evidence="1">Leaf</tissue>
    </source>
</reference>
<dbReference type="AlphaFoldDB" id="A0A2P2PSD1"/>
<name>A0A2P2PSD1_RHIMU</name>
<organism evidence="1">
    <name type="scientific">Rhizophora mucronata</name>
    <name type="common">Asiatic mangrove</name>
    <dbReference type="NCBI Taxonomy" id="61149"/>
    <lineage>
        <taxon>Eukaryota</taxon>
        <taxon>Viridiplantae</taxon>
        <taxon>Streptophyta</taxon>
        <taxon>Embryophyta</taxon>
        <taxon>Tracheophyta</taxon>
        <taxon>Spermatophyta</taxon>
        <taxon>Magnoliopsida</taxon>
        <taxon>eudicotyledons</taxon>
        <taxon>Gunneridae</taxon>
        <taxon>Pentapetalae</taxon>
        <taxon>rosids</taxon>
        <taxon>fabids</taxon>
        <taxon>Malpighiales</taxon>
        <taxon>Rhizophoraceae</taxon>
        <taxon>Rhizophora</taxon>
    </lineage>
</organism>
<dbReference type="EMBL" id="GGEC01077156">
    <property type="protein sequence ID" value="MBX57640.1"/>
    <property type="molecule type" value="Transcribed_RNA"/>
</dbReference>